<comment type="caution">
    <text evidence="1">The sequence shown here is derived from an EMBL/GenBank/DDBJ whole genome shotgun (WGS) entry which is preliminary data.</text>
</comment>
<dbReference type="Proteomes" id="UP000836387">
    <property type="component" value="Unassembled WGS sequence"/>
</dbReference>
<sequence>MYIHPSGIRNSLKQTIFEMKYPEVTNEEPSRQYLTWIRNVILKLWKDKAGPWDWPPEEERKECVEELNTLNKLYAEL</sequence>
<protein>
    <submittedName>
        <fullName evidence="1">Uncharacterized protein</fullName>
    </submittedName>
</protein>
<name>A0ACA9UTU8_BIOOC</name>
<reference evidence="1" key="2">
    <citation type="submission" date="2021-10" db="EMBL/GenBank/DDBJ databases">
        <authorList>
            <person name="Piombo E."/>
        </authorList>
    </citation>
    <scope>NUCLEOTIDE SEQUENCE</scope>
</reference>
<evidence type="ECO:0000313" key="1">
    <source>
        <dbReference type="EMBL" id="CAG9955955.1"/>
    </source>
</evidence>
<evidence type="ECO:0000313" key="2">
    <source>
        <dbReference type="Proteomes" id="UP000836387"/>
    </source>
</evidence>
<keyword evidence="2" id="KW-1185">Reference proteome</keyword>
<gene>
    <name evidence="1" type="ORF">CRV2_00017627</name>
</gene>
<reference evidence="1" key="1">
    <citation type="submission" date="2020-04" db="EMBL/GenBank/DDBJ databases">
        <authorList>
            <person name="Broberg M."/>
        </authorList>
    </citation>
    <scope>NUCLEOTIDE SEQUENCE</scope>
</reference>
<proteinExistence type="predicted"/>
<organism evidence="1 2">
    <name type="scientific">Clonostachys rosea f. rosea IK726</name>
    <dbReference type="NCBI Taxonomy" id="1349383"/>
    <lineage>
        <taxon>Eukaryota</taxon>
        <taxon>Fungi</taxon>
        <taxon>Dikarya</taxon>
        <taxon>Ascomycota</taxon>
        <taxon>Pezizomycotina</taxon>
        <taxon>Sordariomycetes</taxon>
        <taxon>Hypocreomycetidae</taxon>
        <taxon>Hypocreales</taxon>
        <taxon>Bionectriaceae</taxon>
        <taxon>Clonostachys</taxon>
    </lineage>
</organism>
<accession>A0ACA9UTU8</accession>
<dbReference type="EMBL" id="CADEHS020000642">
    <property type="protein sequence ID" value="CAG9955955.1"/>
    <property type="molecule type" value="Genomic_DNA"/>
</dbReference>